<evidence type="ECO:0000313" key="2">
    <source>
        <dbReference type="EMBL" id="KAK6776769.1"/>
    </source>
</evidence>
<dbReference type="AlphaFoldDB" id="A0AAN8Y2D9"/>
<feature type="region of interest" description="Disordered" evidence="1">
    <location>
        <begin position="25"/>
        <end position="47"/>
    </location>
</feature>
<organism evidence="2 3">
    <name type="scientific">Solanum bulbocastanum</name>
    <name type="common">Wild potato</name>
    <dbReference type="NCBI Taxonomy" id="147425"/>
    <lineage>
        <taxon>Eukaryota</taxon>
        <taxon>Viridiplantae</taxon>
        <taxon>Streptophyta</taxon>
        <taxon>Embryophyta</taxon>
        <taxon>Tracheophyta</taxon>
        <taxon>Spermatophyta</taxon>
        <taxon>Magnoliopsida</taxon>
        <taxon>eudicotyledons</taxon>
        <taxon>Gunneridae</taxon>
        <taxon>Pentapetalae</taxon>
        <taxon>asterids</taxon>
        <taxon>lamiids</taxon>
        <taxon>Solanales</taxon>
        <taxon>Solanaceae</taxon>
        <taxon>Solanoideae</taxon>
        <taxon>Solaneae</taxon>
        <taxon>Solanum</taxon>
    </lineage>
</organism>
<name>A0AAN8Y2D9_SOLBU</name>
<dbReference type="EMBL" id="JBANQN010000011">
    <property type="protein sequence ID" value="KAK6776769.1"/>
    <property type="molecule type" value="Genomic_DNA"/>
</dbReference>
<proteinExistence type="predicted"/>
<gene>
    <name evidence="2" type="ORF">RDI58_027770</name>
</gene>
<sequence length="47" mass="5146">MELHAIVSDLFKNKMSEMMGEILAELPTEDSLPVEDSTDSSTESLSS</sequence>
<dbReference type="Proteomes" id="UP001371456">
    <property type="component" value="Unassembled WGS sequence"/>
</dbReference>
<reference evidence="2 3" key="1">
    <citation type="submission" date="2024-02" db="EMBL/GenBank/DDBJ databases">
        <title>de novo genome assembly of Solanum bulbocastanum strain 11H21.</title>
        <authorList>
            <person name="Hosaka A.J."/>
        </authorList>
    </citation>
    <scope>NUCLEOTIDE SEQUENCE [LARGE SCALE GENOMIC DNA]</scope>
    <source>
        <tissue evidence="2">Young leaves</tissue>
    </source>
</reference>
<keyword evidence="3" id="KW-1185">Reference proteome</keyword>
<comment type="caution">
    <text evidence="2">The sequence shown here is derived from an EMBL/GenBank/DDBJ whole genome shotgun (WGS) entry which is preliminary data.</text>
</comment>
<protein>
    <submittedName>
        <fullName evidence="2">Uncharacterized protein</fullName>
    </submittedName>
</protein>
<accession>A0AAN8Y2D9</accession>
<evidence type="ECO:0000313" key="3">
    <source>
        <dbReference type="Proteomes" id="UP001371456"/>
    </source>
</evidence>
<evidence type="ECO:0000256" key="1">
    <source>
        <dbReference type="SAM" id="MobiDB-lite"/>
    </source>
</evidence>